<keyword evidence="2" id="KW-1185">Reference proteome</keyword>
<dbReference type="RefSeq" id="WP_344593801.1">
    <property type="nucleotide sequence ID" value="NZ_BAAARW010000023.1"/>
</dbReference>
<protein>
    <recommendedName>
        <fullName evidence="3">Antibiotic biosynthesis monooxygenase</fullName>
    </recommendedName>
</protein>
<sequence>MFIQTIQGNITGDTSELKEALDHWKRDLGPGAQGWLGSTAGVTDQGTFICLARFESPEAARLNSERHEQHRWWMETSKLFAGEVRFHDCRETDVFLDGGSDDAGFVQIMQGRISDLPGLRRYLASLDESAMREFRPDLIGSVVAIQDDGGFTEAAYFTSEAAAREGERKEPSPEMRDEMQKMMAYYEGEWTYLDLRDPWLYSP</sequence>
<gene>
    <name evidence="1" type="ORF">GCM10010191_62590</name>
</gene>
<evidence type="ECO:0000313" key="2">
    <source>
        <dbReference type="Proteomes" id="UP001501231"/>
    </source>
</evidence>
<organism evidence="1 2">
    <name type="scientific">Actinomadura vinacea</name>
    <dbReference type="NCBI Taxonomy" id="115336"/>
    <lineage>
        <taxon>Bacteria</taxon>
        <taxon>Bacillati</taxon>
        <taxon>Actinomycetota</taxon>
        <taxon>Actinomycetes</taxon>
        <taxon>Streptosporangiales</taxon>
        <taxon>Thermomonosporaceae</taxon>
        <taxon>Actinomadura</taxon>
    </lineage>
</organism>
<evidence type="ECO:0008006" key="3">
    <source>
        <dbReference type="Google" id="ProtNLM"/>
    </source>
</evidence>
<reference evidence="1 2" key="1">
    <citation type="journal article" date="2019" name="Int. J. Syst. Evol. Microbiol.">
        <title>The Global Catalogue of Microorganisms (GCM) 10K type strain sequencing project: providing services to taxonomists for standard genome sequencing and annotation.</title>
        <authorList>
            <consortium name="The Broad Institute Genomics Platform"/>
            <consortium name="The Broad Institute Genome Sequencing Center for Infectious Disease"/>
            <person name="Wu L."/>
            <person name="Ma J."/>
        </authorList>
    </citation>
    <scope>NUCLEOTIDE SEQUENCE [LARGE SCALE GENOMIC DNA]</scope>
    <source>
        <strain evidence="1 2">JCM 3325</strain>
    </source>
</reference>
<proteinExistence type="predicted"/>
<dbReference type="Proteomes" id="UP001501231">
    <property type="component" value="Unassembled WGS sequence"/>
</dbReference>
<accession>A0ABN3JVZ8</accession>
<dbReference type="EMBL" id="BAAARW010000023">
    <property type="protein sequence ID" value="GAA2438831.1"/>
    <property type="molecule type" value="Genomic_DNA"/>
</dbReference>
<comment type="caution">
    <text evidence="1">The sequence shown here is derived from an EMBL/GenBank/DDBJ whole genome shotgun (WGS) entry which is preliminary data.</text>
</comment>
<evidence type="ECO:0000313" key="1">
    <source>
        <dbReference type="EMBL" id="GAA2438831.1"/>
    </source>
</evidence>
<name>A0ABN3JVZ8_9ACTN</name>